<comment type="similarity">
    <text evidence="1">Belongs to the NAD(P)-dependent epimerase/dehydratase family.</text>
</comment>
<dbReference type="InParanoid" id="A0A2S8SW66"/>
<dbReference type="RefSeq" id="WP_105482324.1">
    <property type="nucleotide sequence ID" value="NZ_NIGF01000002.1"/>
</dbReference>
<gene>
    <name evidence="3" type="ORF">B1R32_10216</name>
</gene>
<keyword evidence="4" id="KW-1185">Reference proteome</keyword>
<proteinExistence type="inferred from homology"/>
<evidence type="ECO:0000313" key="4">
    <source>
        <dbReference type="Proteomes" id="UP000237684"/>
    </source>
</evidence>
<dbReference type="EMBL" id="NIGF01000002">
    <property type="protein sequence ID" value="PQV65009.1"/>
    <property type="molecule type" value="Genomic_DNA"/>
</dbReference>
<dbReference type="Gene3D" id="3.40.50.720">
    <property type="entry name" value="NAD(P)-binding Rossmann-like Domain"/>
    <property type="match status" value="1"/>
</dbReference>
<dbReference type="Pfam" id="PF01370">
    <property type="entry name" value="Epimerase"/>
    <property type="match status" value="1"/>
</dbReference>
<accession>A0A2S8SW66</accession>
<dbReference type="OrthoDB" id="9811743at2"/>
<dbReference type="AlphaFoldDB" id="A0A2S8SW66"/>
<sequence>MNWKNQSALVVGASGFCGAHLCDQLTQKGARVIGLDKFLPPDSWLHASGAFQKIHFISGDILDLPNLKLILQRFPVDVIFLLAAQPIAPISNQLPLETAQINIMGTVHVLEAMRALKAAPKLVFASSGAVYGATDAKCAIPEDAPSLVAGNIYAPTKAAADLMVRCYAQIYGLRTATCRWMNTYGPGDTNFSRIIPRSMQRFSKGETALIDGTDGKNILEMLHVRDMIDAYLRVAERLDDSEVRGEAFNFGGGAPLELRFVVREAARAWNRVSSASIEENPTVTGPKTDSVKYLDISKAQRVLGWKPRIPFFDGLDETALWYSRYFAAQALL</sequence>
<dbReference type="Proteomes" id="UP000237684">
    <property type="component" value="Unassembled WGS sequence"/>
</dbReference>
<reference evidence="3 4" key="1">
    <citation type="journal article" date="2018" name="Syst. Appl. Microbiol.">
        <title>Abditibacterium utsteinense sp. nov., the first cultivated member of candidate phylum FBP, isolated from ice-free Antarctic soil samples.</title>
        <authorList>
            <person name="Tahon G."/>
            <person name="Tytgat B."/>
            <person name="Lebbe L."/>
            <person name="Carlier A."/>
            <person name="Willems A."/>
        </authorList>
    </citation>
    <scope>NUCLEOTIDE SEQUENCE [LARGE SCALE GENOMIC DNA]</scope>
    <source>
        <strain evidence="3 4">LMG 29911</strain>
    </source>
</reference>
<dbReference type="InterPro" id="IPR036291">
    <property type="entry name" value="NAD(P)-bd_dom_sf"/>
</dbReference>
<evidence type="ECO:0000259" key="2">
    <source>
        <dbReference type="Pfam" id="PF01370"/>
    </source>
</evidence>
<feature type="domain" description="NAD-dependent epimerase/dehydratase" evidence="2">
    <location>
        <begin position="8"/>
        <end position="250"/>
    </location>
</feature>
<protein>
    <submittedName>
        <fullName evidence="3">CDP-glucose 4,6-dehydratase/UDP-glucuronate 4-epimerase</fullName>
    </submittedName>
</protein>
<organism evidence="3 4">
    <name type="scientific">Abditibacterium utsteinense</name>
    <dbReference type="NCBI Taxonomy" id="1960156"/>
    <lineage>
        <taxon>Bacteria</taxon>
        <taxon>Pseudomonadati</taxon>
        <taxon>Abditibacteriota</taxon>
        <taxon>Abditibacteriia</taxon>
        <taxon>Abditibacteriales</taxon>
        <taxon>Abditibacteriaceae</taxon>
        <taxon>Abditibacterium</taxon>
    </lineage>
</organism>
<name>A0A2S8SW66_9BACT</name>
<evidence type="ECO:0000256" key="1">
    <source>
        <dbReference type="ARBA" id="ARBA00007637"/>
    </source>
</evidence>
<dbReference type="Gene3D" id="3.90.25.10">
    <property type="entry name" value="UDP-galactose 4-epimerase, domain 1"/>
    <property type="match status" value="1"/>
</dbReference>
<comment type="caution">
    <text evidence="3">The sequence shown here is derived from an EMBL/GenBank/DDBJ whole genome shotgun (WGS) entry which is preliminary data.</text>
</comment>
<dbReference type="InterPro" id="IPR001509">
    <property type="entry name" value="Epimerase_deHydtase"/>
</dbReference>
<evidence type="ECO:0000313" key="3">
    <source>
        <dbReference type="EMBL" id="PQV65009.1"/>
    </source>
</evidence>
<dbReference type="PANTHER" id="PTHR43000">
    <property type="entry name" value="DTDP-D-GLUCOSE 4,6-DEHYDRATASE-RELATED"/>
    <property type="match status" value="1"/>
</dbReference>
<dbReference type="SUPFAM" id="SSF51735">
    <property type="entry name" value="NAD(P)-binding Rossmann-fold domains"/>
    <property type="match status" value="1"/>
</dbReference>